<keyword evidence="3" id="KW-1185">Reference proteome</keyword>
<dbReference type="Proteomes" id="UP000562254">
    <property type="component" value="Unassembled WGS sequence"/>
</dbReference>
<evidence type="ECO:0000313" key="2">
    <source>
        <dbReference type="EMBL" id="MBB5688326.1"/>
    </source>
</evidence>
<dbReference type="RefSeq" id="WP_184480829.1">
    <property type="nucleotide sequence ID" value="NZ_JAAEDJ010000223.1"/>
</dbReference>
<gene>
    <name evidence="2" type="ORF">FHS88_000436</name>
</gene>
<accession>A0A840XKB1</accession>
<dbReference type="EMBL" id="JACIJE010000001">
    <property type="protein sequence ID" value="MBB5688326.1"/>
    <property type="molecule type" value="Genomic_DNA"/>
</dbReference>
<name>A0A840XKB1_9PROT</name>
<protein>
    <submittedName>
        <fullName evidence="2">Uncharacterized protein</fullName>
    </submittedName>
</protein>
<dbReference type="AlphaFoldDB" id="A0A840XKB1"/>
<evidence type="ECO:0000313" key="3">
    <source>
        <dbReference type="Proteomes" id="UP000562254"/>
    </source>
</evidence>
<organism evidence="2 3">
    <name type="scientific">Neoroseomonas alkaliterrae</name>
    <dbReference type="NCBI Taxonomy" id="1452450"/>
    <lineage>
        <taxon>Bacteria</taxon>
        <taxon>Pseudomonadati</taxon>
        <taxon>Pseudomonadota</taxon>
        <taxon>Alphaproteobacteria</taxon>
        <taxon>Acetobacterales</taxon>
        <taxon>Acetobacteraceae</taxon>
        <taxon>Neoroseomonas</taxon>
    </lineage>
</organism>
<evidence type="ECO:0000256" key="1">
    <source>
        <dbReference type="SAM" id="MobiDB-lite"/>
    </source>
</evidence>
<reference evidence="2 3" key="1">
    <citation type="submission" date="2020-08" db="EMBL/GenBank/DDBJ databases">
        <title>Genomic Encyclopedia of Type Strains, Phase IV (KMG-IV): sequencing the most valuable type-strain genomes for metagenomic binning, comparative biology and taxonomic classification.</title>
        <authorList>
            <person name="Goeker M."/>
        </authorList>
    </citation>
    <scope>NUCLEOTIDE SEQUENCE [LARGE SCALE GENOMIC DNA]</scope>
    <source>
        <strain evidence="2 3">DSM 25895</strain>
    </source>
</reference>
<proteinExistence type="predicted"/>
<comment type="caution">
    <text evidence="2">The sequence shown here is derived from an EMBL/GenBank/DDBJ whole genome shotgun (WGS) entry which is preliminary data.</text>
</comment>
<sequence length="107" mass="11152">MTNMPAEAALRPDRTGLSTPASAPEPAPLYAHDEPCAVLIGWQRREGVLRMLSASHAVVGGVPGLRPGDRVRLLRHAGGAVVHDCLVTRATLEGVELARAAPGGFLA</sequence>
<feature type="region of interest" description="Disordered" evidence="1">
    <location>
        <begin position="1"/>
        <end position="28"/>
    </location>
</feature>